<dbReference type="AlphaFoldDB" id="A0AA40C1F9"/>
<name>A0AA40C1F9_9PEZI</name>
<evidence type="ECO:0000313" key="1">
    <source>
        <dbReference type="EMBL" id="KAK0620978.1"/>
    </source>
</evidence>
<sequence length="96" mass="10317">MADFNPLISNGTCYYSTGLRSDGRFLPCGNSAFGHVSCCSAGDMCLSSNACFNSRWGVTYLAGCTDRNYQDATCPRKDDENGMCTPKGAFRSGVRS</sequence>
<organism evidence="1 2">
    <name type="scientific">Immersiella caudata</name>
    <dbReference type="NCBI Taxonomy" id="314043"/>
    <lineage>
        <taxon>Eukaryota</taxon>
        <taxon>Fungi</taxon>
        <taxon>Dikarya</taxon>
        <taxon>Ascomycota</taxon>
        <taxon>Pezizomycotina</taxon>
        <taxon>Sordariomycetes</taxon>
        <taxon>Sordariomycetidae</taxon>
        <taxon>Sordariales</taxon>
        <taxon>Lasiosphaeriaceae</taxon>
        <taxon>Immersiella</taxon>
    </lineage>
</organism>
<evidence type="ECO:0000313" key="2">
    <source>
        <dbReference type="Proteomes" id="UP001175000"/>
    </source>
</evidence>
<dbReference type="EMBL" id="JAULSU010000004">
    <property type="protein sequence ID" value="KAK0620978.1"/>
    <property type="molecule type" value="Genomic_DNA"/>
</dbReference>
<comment type="caution">
    <text evidence="1">The sequence shown here is derived from an EMBL/GenBank/DDBJ whole genome shotgun (WGS) entry which is preliminary data.</text>
</comment>
<proteinExistence type="predicted"/>
<accession>A0AA40C1F9</accession>
<keyword evidence="2" id="KW-1185">Reference proteome</keyword>
<reference evidence="1" key="1">
    <citation type="submission" date="2023-06" db="EMBL/GenBank/DDBJ databases">
        <title>Genome-scale phylogeny and comparative genomics of the fungal order Sordariales.</title>
        <authorList>
            <consortium name="Lawrence Berkeley National Laboratory"/>
            <person name="Hensen N."/>
            <person name="Bonometti L."/>
            <person name="Westerberg I."/>
            <person name="Brannstrom I.O."/>
            <person name="Guillou S."/>
            <person name="Cros-Aarteil S."/>
            <person name="Calhoun S."/>
            <person name="Haridas S."/>
            <person name="Kuo A."/>
            <person name="Mondo S."/>
            <person name="Pangilinan J."/>
            <person name="Riley R."/>
            <person name="Labutti K."/>
            <person name="Andreopoulos B."/>
            <person name="Lipzen A."/>
            <person name="Chen C."/>
            <person name="Yanf M."/>
            <person name="Daum C."/>
            <person name="Ng V."/>
            <person name="Clum A."/>
            <person name="Steindorff A."/>
            <person name="Ohm R."/>
            <person name="Martin F."/>
            <person name="Silar P."/>
            <person name="Natvig D."/>
            <person name="Lalanne C."/>
            <person name="Gautier V."/>
            <person name="Ament-Velasquez S.L."/>
            <person name="Kruys A."/>
            <person name="Hutchinson M.I."/>
            <person name="Powell A.J."/>
            <person name="Barry K."/>
            <person name="Miller A.N."/>
            <person name="Grigoriev I.V."/>
            <person name="Debuchy R."/>
            <person name="Gladieux P."/>
            <person name="Thoren M.H."/>
            <person name="Johannesson H."/>
        </authorList>
    </citation>
    <scope>NUCLEOTIDE SEQUENCE</scope>
    <source>
        <strain evidence="1">CBS 606.72</strain>
    </source>
</reference>
<dbReference type="Proteomes" id="UP001175000">
    <property type="component" value="Unassembled WGS sequence"/>
</dbReference>
<gene>
    <name evidence="1" type="ORF">B0T14DRAFT_429302</name>
</gene>
<protein>
    <submittedName>
        <fullName evidence="1">Uncharacterized protein</fullName>
    </submittedName>
</protein>